<dbReference type="SUPFAM" id="SSF52540">
    <property type="entry name" value="P-loop containing nucleoside triphosphate hydrolases"/>
    <property type="match status" value="3"/>
</dbReference>
<evidence type="ECO:0000313" key="16">
    <source>
        <dbReference type="EMBL" id="CAB4584209.1"/>
    </source>
</evidence>
<keyword evidence="8" id="KW-0547">Nucleotide-binding</keyword>
<dbReference type="NCBIfam" id="TIGR00231">
    <property type="entry name" value="small_GTP"/>
    <property type="match status" value="2"/>
</dbReference>
<keyword evidence="7" id="KW-0677">Repeat</keyword>
<evidence type="ECO:0000256" key="11">
    <source>
        <dbReference type="ARBA" id="ARBA00023134"/>
    </source>
</evidence>
<dbReference type="PRINTS" id="PR00326">
    <property type="entry name" value="GTP1OBG"/>
</dbReference>
<keyword evidence="10" id="KW-0067">ATP-binding</keyword>
<evidence type="ECO:0000256" key="9">
    <source>
        <dbReference type="ARBA" id="ARBA00022777"/>
    </source>
</evidence>
<comment type="similarity">
    <text evidence="1">Belongs to the TRAFAC class TrmE-Era-EngA-EngB-Septin-like GTPase superfamily. EngA (Der) GTPase family.</text>
</comment>
<dbReference type="GO" id="GO:0006139">
    <property type="term" value="P:nucleobase-containing compound metabolic process"/>
    <property type="evidence" value="ECO:0007669"/>
    <property type="project" value="InterPro"/>
</dbReference>
<dbReference type="AlphaFoldDB" id="A0A6J6M9N2"/>
<protein>
    <recommendedName>
        <fullName evidence="4">GTPase Der</fullName>
        <ecNumber evidence="3">2.7.4.25</ecNumber>
    </recommendedName>
    <alternativeName>
        <fullName evidence="12">GTP-binding protein EngA</fullName>
    </alternativeName>
</protein>
<dbReference type="InterPro" id="IPR003593">
    <property type="entry name" value="AAA+_ATPase"/>
</dbReference>
<dbReference type="CDD" id="cd01895">
    <property type="entry name" value="EngA2"/>
    <property type="match status" value="1"/>
</dbReference>
<comment type="catalytic activity">
    <reaction evidence="14">
        <text>CMP + ATP = CDP + ADP</text>
        <dbReference type="Rhea" id="RHEA:11600"/>
        <dbReference type="ChEBI" id="CHEBI:30616"/>
        <dbReference type="ChEBI" id="CHEBI:58069"/>
        <dbReference type="ChEBI" id="CHEBI:60377"/>
        <dbReference type="ChEBI" id="CHEBI:456216"/>
        <dbReference type="EC" id="2.7.4.25"/>
    </reaction>
</comment>
<dbReference type="NCBIfam" id="TIGR03594">
    <property type="entry name" value="GTPase_EngA"/>
    <property type="match status" value="1"/>
</dbReference>
<feature type="domain" description="EngA-type G" evidence="15">
    <location>
        <begin position="226"/>
        <end position="389"/>
    </location>
</feature>
<evidence type="ECO:0000256" key="8">
    <source>
        <dbReference type="ARBA" id="ARBA00022741"/>
    </source>
</evidence>
<evidence type="ECO:0000313" key="17">
    <source>
        <dbReference type="EMBL" id="CAB4669445.1"/>
    </source>
</evidence>
<dbReference type="NCBIfam" id="TIGR00017">
    <property type="entry name" value="cmk"/>
    <property type="match status" value="1"/>
</dbReference>
<dbReference type="GO" id="GO:0042254">
    <property type="term" value="P:ribosome biogenesis"/>
    <property type="evidence" value="ECO:0007669"/>
    <property type="project" value="UniProtKB-KW"/>
</dbReference>
<dbReference type="Gene3D" id="3.30.300.20">
    <property type="match status" value="1"/>
</dbReference>
<accession>A0A6J6M9N2</accession>
<name>A0A6J6M9N2_9ZZZZ</name>
<dbReference type="FunFam" id="3.40.50.300:FF:000057">
    <property type="entry name" value="GTPase Der"/>
    <property type="match status" value="1"/>
</dbReference>
<evidence type="ECO:0000256" key="1">
    <source>
        <dbReference type="ARBA" id="ARBA00008279"/>
    </source>
</evidence>
<keyword evidence="5" id="KW-0690">Ribosome biogenesis</keyword>
<dbReference type="NCBIfam" id="NF002828">
    <property type="entry name" value="PRK03003.1"/>
    <property type="match status" value="1"/>
</dbReference>
<dbReference type="InterPro" id="IPR005225">
    <property type="entry name" value="Small_GTP-bd"/>
</dbReference>
<dbReference type="FunFam" id="3.30.300.20:FF:000004">
    <property type="entry name" value="GTPase Der"/>
    <property type="match status" value="1"/>
</dbReference>
<keyword evidence="9" id="KW-0418">Kinase</keyword>
<evidence type="ECO:0000256" key="12">
    <source>
        <dbReference type="ARBA" id="ARBA00032345"/>
    </source>
</evidence>
<dbReference type="EMBL" id="CAEZWS010000053">
    <property type="protein sequence ID" value="CAB4669445.1"/>
    <property type="molecule type" value="Genomic_DNA"/>
</dbReference>
<dbReference type="InterPro" id="IPR015946">
    <property type="entry name" value="KH_dom-like_a/b"/>
</dbReference>
<dbReference type="InterPro" id="IPR003136">
    <property type="entry name" value="Cytidylate_kin"/>
</dbReference>
<evidence type="ECO:0000256" key="13">
    <source>
        <dbReference type="ARBA" id="ARBA00047615"/>
    </source>
</evidence>
<dbReference type="Pfam" id="PF02224">
    <property type="entry name" value="Cytidylate_kin"/>
    <property type="match status" value="1"/>
</dbReference>
<evidence type="ECO:0000256" key="4">
    <source>
        <dbReference type="ARBA" id="ARBA00020953"/>
    </source>
</evidence>
<dbReference type="InterPro" id="IPR016484">
    <property type="entry name" value="GTPase_Der"/>
</dbReference>
<reference evidence="17" key="1">
    <citation type="submission" date="2020-05" db="EMBL/GenBank/DDBJ databases">
        <authorList>
            <person name="Chiriac C."/>
            <person name="Salcher M."/>
            <person name="Ghai R."/>
            <person name="Kavagutti S V."/>
        </authorList>
    </citation>
    <scope>NUCLEOTIDE SEQUENCE</scope>
</reference>
<dbReference type="Pfam" id="PF14714">
    <property type="entry name" value="KH_dom-like"/>
    <property type="match status" value="1"/>
</dbReference>
<dbReference type="GO" id="GO:0005524">
    <property type="term" value="F:ATP binding"/>
    <property type="evidence" value="ECO:0007669"/>
    <property type="project" value="UniProtKB-KW"/>
</dbReference>
<evidence type="ECO:0000256" key="5">
    <source>
        <dbReference type="ARBA" id="ARBA00022517"/>
    </source>
</evidence>
<dbReference type="PROSITE" id="PS51712">
    <property type="entry name" value="G_ENGA"/>
    <property type="match status" value="2"/>
</dbReference>
<keyword evidence="6" id="KW-0808">Transferase</keyword>
<evidence type="ECO:0000256" key="2">
    <source>
        <dbReference type="ARBA" id="ARBA00009427"/>
    </source>
</evidence>
<dbReference type="PANTHER" id="PTHR43834:SF6">
    <property type="entry name" value="GTPASE DER"/>
    <property type="match status" value="1"/>
</dbReference>
<feature type="domain" description="EngA-type G" evidence="15">
    <location>
        <begin position="398"/>
        <end position="571"/>
    </location>
</feature>
<dbReference type="GO" id="GO:0005525">
    <property type="term" value="F:GTP binding"/>
    <property type="evidence" value="ECO:0007669"/>
    <property type="project" value="UniProtKB-KW"/>
</dbReference>
<dbReference type="EMBL" id="CAEZXT010000031">
    <property type="protein sequence ID" value="CAB4697570.1"/>
    <property type="molecule type" value="Genomic_DNA"/>
</dbReference>
<dbReference type="InterPro" id="IPR006073">
    <property type="entry name" value="GTP-bd"/>
</dbReference>
<evidence type="ECO:0000313" key="18">
    <source>
        <dbReference type="EMBL" id="CAB4697570.1"/>
    </source>
</evidence>
<proteinExistence type="inferred from homology"/>
<dbReference type="EC" id="2.7.4.25" evidence="3"/>
<dbReference type="GO" id="GO:0036431">
    <property type="term" value="F:dCMP kinase activity"/>
    <property type="evidence" value="ECO:0007669"/>
    <property type="project" value="InterPro"/>
</dbReference>
<comment type="catalytic activity">
    <reaction evidence="13">
        <text>dCMP + ATP = dCDP + ADP</text>
        <dbReference type="Rhea" id="RHEA:25094"/>
        <dbReference type="ChEBI" id="CHEBI:30616"/>
        <dbReference type="ChEBI" id="CHEBI:57566"/>
        <dbReference type="ChEBI" id="CHEBI:58593"/>
        <dbReference type="ChEBI" id="CHEBI:456216"/>
        <dbReference type="EC" id="2.7.4.25"/>
    </reaction>
</comment>
<dbReference type="Pfam" id="PF01926">
    <property type="entry name" value="MMR_HSR1"/>
    <property type="match status" value="2"/>
</dbReference>
<dbReference type="EMBL" id="CAEZUA010000013">
    <property type="protein sequence ID" value="CAB4584209.1"/>
    <property type="molecule type" value="Genomic_DNA"/>
</dbReference>
<evidence type="ECO:0000256" key="3">
    <source>
        <dbReference type="ARBA" id="ARBA00012906"/>
    </source>
</evidence>
<evidence type="ECO:0000256" key="7">
    <source>
        <dbReference type="ARBA" id="ARBA00022737"/>
    </source>
</evidence>
<dbReference type="Gene3D" id="3.40.50.300">
    <property type="entry name" value="P-loop containing nucleotide triphosphate hydrolases"/>
    <property type="match status" value="3"/>
</dbReference>
<evidence type="ECO:0000259" key="15">
    <source>
        <dbReference type="PROSITE" id="PS51712"/>
    </source>
</evidence>
<evidence type="ECO:0000256" key="10">
    <source>
        <dbReference type="ARBA" id="ARBA00022840"/>
    </source>
</evidence>
<comment type="similarity">
    <text evidence="2">Belongs to the cytidylate kinase family. Type 1 subfamily.</text>
</comment>
<dbReference type="InterPro" id="IPR032859">
    <property type="entry name" value="KH_dom-like"/>
</dbReference>
<gene>
    <name evidence="16" type="ORF">UFOPK1773_00364</name>
    <name evidence="17" type="ORF">UFOPK2288_00954</name>
    <name evidence="18" type="ORF">UFOPK2589_00643</name>
</gene>
<dbReference type="HAMAP" id="MF_00195">
    <property type="entry name" value="GTPase_Der"/>
    <property type="match status" value="1"/>
</dbReference>
<sequence>MGIVVAIDGPSGAGKSSTSKALALRANWNYLDTGALYRGVAWLAIKKKATTPEQILSALADSPLKFTGDPANPQLFAGDVDITAYIRSAEVTDRVSNISAMPQVRDVLLILQRKIIAQAQRGIVVEGRDIGTVVAPDAALKVFLTADLEARALRRDAELVLNENPSEVEKVSQSLAQRDHTDSTRTTSPLAMATDAIEIDSTSLNLEETAERIWELLRERRLLGLPIVAMLGRPNVGKSTLINRFLGRREAIVEDTPGVTRDRVTYECTWNGRDFMVMDTGGWESKPDGISIGVSLSAELAMQEADVLLFVVDSQVGALDEDDVLVQELRKMKKPIILIANKVDGPTDETEAHALWNLGLGEPHFVSALHGRGSGDLLDLITNVLPEVGGAQVQDGYRRVALIGRPNVGKSSLLNILAGQNRSLVDDVPGTTRDPVDELIEIGGSIWRFVDTAGIRRRANQQSGTDYYATLRTQIALERCEVAVVVLDASVPISEQDLRIITMVEDAGKAMVIVMNKWDLMDEDRANYLDREIERHLDQVEWAQRVNLAAKTGWHRDRLAPALRTALGSWERRVPTSRLNSFLGTLIAATPPPVRGGKQPKIMYATQAGISPPRFVIFTTGFLEASYRRFIERRLREEFGFPGTPVQVAVRVRERE</sequence>
<keyword evidence="11" id="KW-0342">GTP-binding</keyword>
<dbReference type="InterPro" id="IPR031166">
    <property type="entry name" value="G_ENGA"/>
</dbReference>
<dbReference type="GO" id="GO:0043022">
    <property type="term" value="F:ribosome binding"/>
    <property type="evidence" value="ECO:0007669"/>
    <property type="project" value="TreeGrafter"/>
</dbReference>
<evidence type="ECO:0000256" key="14">
    <source>
        <dbReference type="ARBA" id="ARBA00048478"/>
    </source>
</evidence>
<dbReference type="PANTHER" id="PTHR43834">
    <property type="entry name" value="GTPASE DER"/>
    <property type="match status" value="1"/>
</dbReference>
<dbReference type="InterPro" id="IPR011994">
    <property type="entry name" value="Cytidylate_kinase_dom"/>
</dbReference>
<dbReference type="CDD" id="cd02020">
    <property type="entry name" value="CMPK"/>
    <property type="match status" value="1"/>
</dbReference>
<organism evidence="17">
    <name type="scientific">freshwater metagenome</name>
    <dbReference type="NCBI Taxonomy" id="449393"/>
    <lineage>
        <taxon>unclassified sequences</taxon>
        <taxon>metagenomes</taxon>
        <taxon>ecological metagenomes</taxon>
    </lineage>
</organism>
<dbReference type="CDD" id="cd01894">
    <property type="entry name" value="EngA1"/>
    <property type="match status" value="1"/>
</dbReference>
<dbReference type="SMART" id="SM00382">
    <property type="entry name" value="AAA"/>
    <property type="match status" value="3"/>
</dbReference>
<dbReference type="InterPro" id="IPR027417">
    <property type="entry name" value="P-loop_NTPase"/>
</dbReference>
<dbReference type="HAMAP" id="MF_00238">
    <property type="entry name" value="Cytidyl_kinase_type1"/>
    <property type="match status" value="1"/>
</dbReference>
<evidence type="ECO:0000256" key="6">
    <source>
        <dbReference type="ARBA" id="ARBA00022679"/>
    </source>
</evidence>